<dbReference type="Proteomes" id="UP000674318">
    <property type="component" value="Unassembled WGS sequence"/>
</dbReference>
<dbReference type="KEGG" id="phet:94291381"/>
<accession>A0A836LIS8</accession>
<feature type="region of interest" description="Disordered" evidence="1">
    <location>
        <begin position="65"/>
        <end position="89"/>
    </location>
</feature>
<reference evidence="2 3" key="1">
    <citation type="submission" date="2021-02" db="EMBL/GenBank/DDBJ databases">
        <title>Porcisia hertigi Genome sequencing and assembly.</title>
        <authorList>
            <person name="Almutairi H."/>
            <person name="Gatherer D."/>
        </authorList>
    </citation>
    <scope>NUCLEOTIDE SEQUENCE [LARGE SCALE GENOMIC DNA]</scope>
    <source>
        <strain evidence="2 3">C119</strain>
    </source>
</reference>
<dbReference type="OrthoDB" id="273555at2759"/>
<evidence type="ECO:0000256" key="1">
    <source>
        <dbReference type="SAM" id="MobiDB-lite"/>
    </source>
</evidence>
<gene>
    <name evidence="2" type="ORF">JKF63_05340</name>
</gene>
<sequence>MSYDTNLHRTFDYQLSSASLRIIDWAPSRAVARSALQTGQGAKAFTLVNDATSNLPSVATAYVQQEKQQHMHRNRGSSISPTTAAATTDAAPLGESPFVTEASATSEPPNLSAVPPYYAAGMSSSAAATAANCGSGGQTELHVPQLDDSQPQRQLSDTWGVTTGEPIGGKATGNAAATSGVLMHTQASPTDTTDVGGVPQAAPVVSGNGNSAQRVGAATSAAVTDGVQWSRESLAPPTASSRLTKDVSRYGTAGIMYGFDSVYHKASFGVLVGLFTGVGYNQINTFYRQEQSASPRHSEPPKSEHKSGARGATTTTQRASPDTIAAGVPTSQSGTTTNLETSGAPPGPGPSGALDTAVEDDAVELRRTESTAPHRLSALNPWREPVIASQRHGELKMYNALQLFWYWGARRWTGVLNVRLTPLPSGDALLPVCEYVTRTVMTECSIVVDDPVVYLHGFVVMLGRRTRAAEESRTLHGTVASGSGTGVQIGNGLNQTTLSQDQTGWTHPLEAAASASLMSKAADLTTATSATTGTTHTPQVITVGFPVSLSPGGPEAGVQSATRSSIDGTPTATTGSTAPSRTSFFPPVTSSAEHPHRYPPEAKTAVDRSESNSAALWKPPCDAAMPSGTAAADKSDAAPLREWIYWYQRCVLETTDEWLWNRAALEVAEEAARSATPWWKPRHIKMGVGLSFRYRKPRGVNVYWGWSARVGRSLHFSGHVDVLRRMSCAVSSAFGFLDVSVRLRVNLVTLHQTALDAGVCWRPLPQVPDLAVRLATSANGTTLGLEIADLAPTLYGPVVARLSDRRSRRHRSKPTEPPTHMVGCGEADVTAAVLGAKRLPHSGDQSCVSSGAGLGMMDSSREDLVGLLPVTWHYLQQAGSTITSVFSGAKGALMSTLSFVSCASSDVGPISSTRSSDSVPILRRPPVQLSVNPTPTTPATLSTLPVGQELSRLALPAGQASLRYAKSAWHALTDLGWLENALRTSHVNVSMGVTSEPSNRHREWSLFLIITEK</sequence>
<dbReference type="AlphaFoldDB" id="A0A836LIS8"/>
<protein>
    <submittedName>
        <fullName evidence="2">Uncharacterized protein</fullName>
    </submittedName>
</protein>
<feature type="compositionally biased region" description="Polar residues" evidence="1">
    <location>
        <begin position="147"/>
        <end position="156"/>
    </location>
</feature>
<evidence type="ECO:0000313" key="2">
    <source>
        <dbReference type="EMBL" id="KAG5508838.1"/>
    </source>
</evidence>
<feature type="compositionally biased region" description="Low complexity" evidence="1">
    <location>
        <begin position="568"/>
        <end position="580"/>
    </location>
</feature>
<feature type="compositionally biased region" description="Basic and acidic residues" evidence="1">
    <location>
        <begin position="296"/>
        <end position="307"/>
    </location>
</feature>
<proteinExistence type="predicted"/>
<feature type="region of interest" description="Disordered" evidence="1">
    <location>
        <begin position="129"/>
        <end position="156"/>
    </location>
</feature>
<keyword evidence="3" id="KW-1185">Reference proteome</keyword>
<feature type="region of interest" description="Disordered" evidence="1">
    <location>
        <begin position="289"/>
        <end position="355"/>
    </location>
</feature>
<dbReference type="EMBL" id="JAFJZO010000016">
    <property type="protein sequence ID" value="KAG5508838.1"/>
    <property type="molecule type" value="Genomic_DNA"/>
</dbReference>
<evidence type="ECO:0000313" key="3">
    <source>
        <dbReference type="Proteomes" id="UP000674318"/>
    </source>
</evidence>
<dbReference type="RefSeq" id="XP_067758306.1">
    <property type="nucleotide sequence ID" value="XM_067901304.1"/>
</dbReference>
<organism evidence="2 3">
    <name type="scientific">Porcisia hertigi</name>
    <dbReference type="NCBI Taxonomy" id="2761500"/>
    <lineage>
        <taxon>Eukaryota</taxon>
        <taxon>Discoba</taxon>
        <taxon>Euglenozoa</taxon>
        <taxon>Kinetoplastea</taxon>
        <taxon>Metakinetoplastina</taxon>
        <taxon>Trypanosomatida</taxon>
        <taxon>Trypanosomatidae</taxon>
        <taxon>Leishmaniinae</taxon>
        <taxon>Porcisia</taxon>
    </lineage>
</organism>
<name>A0A836LIS8_9TRYP</name>
<feature type="compositionally biased region" description="Polar residues" evidence="1">
    <location>
        <begin position="329"/>
        <end position="341"/>
    </location>
</feature>
<dbReference type="GeneID" id="94291381"/>
<feature type="compositionally biased region" description="Basic and acidic residues" evidence="1">
    <location>
        <begin position="593"/>
        <end position="610"/>
    </location>
</feature>
<comment type="caution">
    <text evidence="2">The sequence shown here is derived from an EMBL/GenBank/DDBJ whole genome shotgun (WGS) entry which is preliminary data.</text>
</comment>
<feature type="region of interest" description="Disordered" evidence="1">
    <location>
        <begin position="544"/>
        <end position="613"/>
    </location>
</feature>